<proteinExistence type="predicted"/>
<evidence type="ECO:0000256" key="4">
    <source>
        <dbReference type="ARBA" id="ARBA00022777"/>
    </source>
</evidence>
<dbReference type="Pfam" id="PF00069">
    <property type="entry name" value="Pkinase"/>
    <property type="match status" value="1"/>
</dbReference>
<dbReference type="GO" id="GO:0005524">
    <property type="term" value="F:ATP binding"/>
    <property type="evidence" value="ECO:0007669"/>
    <property type="project" value="UniProtKB-KW"/>
</dbReference>
<dbReference type="WBParaSite" id="MBELARI_LOCUS18845">
    <property type="protein sequence ID" value="MBELARI_LOCUS18845"/>
    <property type="gene ID" value="MBELARI_LOCUS18845"/>
</dbReference>
<sequence length="237" mass="27580">MCTVLVWARQLFDALDYMYQEHKIVHRDLKPENILVTDEYFLKIGDLGAAKYIDHTFSGSFVGTHRYMSPLQIDESQEISDPSKQSIQHSHKNDVYSLGLVLWEIVERRVVLAGYNERDGYFNRDLFSHDINSKKLKEALLCRCQANVQELIENCTRFARNERPTAYVVLEDLQAILSSDLFISQLTFEPREEEEQRKLLRPIGFNGTEERVFILDHFGINLDPSVDLFAPVMMEIC</sequence>
<dbReference type="EC" id="2.7.11.1" evidence="1"/>
<accession>A0AAF3EXA5</accession>
<dbReference type="Proteomes" id="UP000887575">
    <property type="component" value="Unassembled WGS sequence"/>
</dbReference>
<evidence type="ECO:0000256" key="1">
    <source>
        <dbReference type="ARBA" id="ARBA00012513"/>
    </source>
</evidence>
<evidence type="ECO:0000313" key="8">
    <source>
        <dbReference type="WBParaSite" id="MBELARI_LOCUS18845"/>
    </source>
</evidence>
<keyword evidence="7" id="KW-1185">Reference proteome</keyword>
<evidence type="ECO:0000256" key="5">
    <source>
        <dbReference type="ARBA" id="ARBA00022840"/>
    </source>
</evidence>
<dbReference type="PROSITE" id="PS50011">
    <property type="entry name" value="PROTEIN_KINASE_DOM"/>
    <property type="match status" value="1"/>
</dbReference>
<dbReference type="InterPro" id="IPR008271">
    <property type="entry name" value="Ser/Thr_kinase_AS"/>
</dbReference>
<dbReference type="SUPFAM" id="SSF56112">
    <property type="entry name" value="Protein kinase-like (PK-like)"/>
    <property type="match status" value="1"/>
</dbReference>
<keyword evidence="3" id="KW-0547">Nucleotide-binding</keyword>
<evidence type="ECO:0000256" key="3">
    <source>
        <dbReference type="ARBA" id="ARBA00022741"/>
    </source>
</evidence>
<evidence type="ECO:0000313" key="7">
    <source>
        <dbReference type="Proteomes" id="UP000887575"/>
    </source>
</evidence>
<evidence type="ECO:0000259" key="6">
    <source>
        <dbReference type="PROSITE" id="PS50011"/>
    </source>
</evidence>
<dbReference type="GO" id="GO:0004674">
    <property type="term" value="F:protein serine/threonine kinase activity"/>
    <property type="evidence" value="ECO:0007669"/>
    <property type="project" value="UniProtKB-EC"/>
</dbReference>
<feature type="domain" description="Protein kinase" evidence="6">
    <location>
        <begin position="1"/>
        <end position="177"/>
    </location>
</feature>
<evidence type="ECO:0000256" key="2">
    <source>
        <dbReference type="ARBA" id="ARBA00022679"/>
    </source>
</evidence>
<dbReference type="PANTHER" id="PTHR43671">
    <property type="entry name" value="SERINE/THREONINE-PROTEIN KINASE NEK"/>
    <property type="match status" value="1"/>
</dbReference>
<dbReference type="PROSITE" id="PS00108">
    <property type="entry name" value="PROTEIN_KINASE_ST"/>
    <property type="match status" value="1"/>
</dbReference>
<dbReference type="PANTHER" id="PTHR43671:SF13">
    <property type="entry name" value="SERINE_THREONINE-PROTEIN KINASE NEK2"/>
    <property type="match status" value="1"/>
</dbReference>
<organism evidence="7 8">
    <name type="scientific">Mesorhabditis belari</name>
    <dbReference type="NCBI Taxonomy" id="2138241"/>
    <lineage>
        <taxon>Eukaryota</taxon>
        <taxon>Metazoa</taxon>
        <taxon>Ecdysozoa</taxon>
        <taxon>Nematoda</taxon>
        <taxon>Chromadorea</taxon>
        <taxon>Rhabditida</taxon>
        <taxon>Rhabditina</taxon>
        <taxon>Rhabditomorpha</taxon>
        <taxon>Rhabditoidea</taxon>
        <taxon>Rhabditidae</taxon>
        <taxon>Mesorhabditinae</taxon>
        <taxon>Mesorhabditis</taxon>
    </lineage>
</organism>
<keyword evidence="5" id="KW-0067">ATP-binding</keyword>
<dbReference type="InterPro" id="IPR011009">
    <property type="entry name" value="Kinase-like_dom_sf"/>
</dbReference>
<name>A0AAF3EXA5_9BILA</name>
<dbReference type="AlphaFoldDB" id="A0AAF3EXA5"/>
<dbReference type="SMART" id="SM00220">
    <property type="entry name" value="S_TKc"/>
    <property type="match status" value="1"/>
</dbReference>
<dbReference type="InterPro" id="IPR000719">
    <property type="entry name" value="Prot_kinase_dom"/>
</dbReference>
<keyword evidence="2" id="KW-0808">Transferase</keyword>
<dbReference type="Gene3D" id="1.10.510.10">
    <property type="entry name" value="Transferase(Phosphotransferase) domain 1"/>
    <property type="match status" value="1"/>
</dbReference>
<dbReference type="InterPro" id="IPR050660">
    <property type="entry name" value="NEK_Ser/Thr_kinase"/>
</dbReference>
<keyword evidence="4" id="KW-0418">Kinase</keyword>
<protein>
    <recommendedName>
        <fullName evidence="1">non-specific serine/threonine protein kinase</fullName>
        <ecNumber evidence="1">2.7.11.1</ecNumber>
    </recommendedName>
</protein>
<reference evidence="8" key="1">
    <citation type="submission" date="2024-02" db="UniProtKB">
        <authorList>
            <consortium name="WormBaseParasite"/>
        </authorList>
    </citation>
    <scope>IDENTIFICATION</scope>
</reference>